<dbReference type="EMBL" id="CP041186">
    <property type="protein sequence ID" value="QDG50152.1"/>
    <property type="molecule type" value="Genomic_DNA"/>
</dbReference>
<evidence type="ECO:0000313" key="2">
    <source>
        <dbReference type="Proteomes" id="UP000315995"/>
    </source>
</evidence>
<proteinExistence type="predicted"/>
<reference evidence="1 2" key="1">
    <citation type="submission" date="2019-06" db="EMBL/GenBank/DDBJ databases">
        <title>Persicimonas caeni gen. nov., sp. nov., a predatory bacterium isolated from solar saltern.</title>
        <authorList>
            <person name="Wang S."/>
        </authorList>
    </citation>
    <scope>NUCLEOTIDE SEQUENCE [LARGE SCALE GENOMIC DNA]</scope>
    <source>
        <strain evidence="1 2">YN101</strain>
    </source>
</reference>
<protein>
    <submittedName>
        <fullName evidence="1">Uncharacterized protein</fullName>
    </submittedName>
</protein>
<gene>
    <name evidence="1" type="ORF">FIV42_05215</name>
</gene>
<accession>A0A5B8Y4M9</accession>
<sequence>MISQRKLAELVEDELRRRTFSSNPVNENVQKDLEGILRPDFGIVREMPQPTKGALMQFHGWLLENQKCIEAVCFFGSVVSDTTSLQSLSLDKDCERNYVTKYVDVGPSDVDAWVFVTDPSLQCARDFKAVYQRVNAAAECVGERTRNLLENVEVYVLSSFEQMLESNPQLIPLYWRMMCVGGFWVGDADPMIKVVKKVARDRVGDPQVVQERAIEFYKRRIRALGRFYTSVLQELAGAGFVYGTGWKSVLSRSSEHF</sequence>
<dbReference type="RefSeq" id="WP_141196648.1">
    <property type="nucleotide sequence ID" value="NZ_CP041186.1"/>
</dbReference>
<keyword evidence="2" id="KW-1185">Reference proteome</keyword>
<evidence type="ECO:0000313" key="1">
    <source>
        <dbReference type="EMBL" id="QDG50152.1"/>
    </source>
</evidence>
<organism evidence="1 2">
    <name type="scientific">Persicimonas caeni</name>
    <dbReference type="NCBI Taxonomy" id="2292766"/>
    <lineage>
        <taxon>Bacteria</taxon>
        <taxon>Deltaproteobacteria</taxon>
        <taxon>Bradymonadales</taxon>
        <taxon>Bradymonadaceae</taxon>
        <taxon>Persicimonas</taxon>
    </lineage>
</organism>
<accession>A0A4Y6PP94</accession>
<name>A0A4Y6PP94_PERCE</name>
<dbReference type="AlphaFoldDB" id="A0A4Y6PP94"/>
<dbReference type="Proteomes" id="UP000315995">
    <property type="component" value="Chromosome"/>
</dbReference>